<protein>
    <recommendedName>
        <fullName evidence="5">Secreted protein</fullName>
    </recommendedName>
</protein>
<name>A0A1H3NAX9_9BACT</name>
<accession>A0A1H3NAX9</accession>
<evidence type="ECO:0000313" key="4">
    <source>
        <dbReference type="Proteomes" id="UP000199249"/>
    </source>
</evidence>
<evidence type="ECO:0000256" key="2">
    <source>
        <dbReference type="SAM" id="SignalP"/>
    </source>
</evidence>
<feature type="region of interest" description="Disordered" evidence="1">
    <location>
        <begin position="69"/>
        <end position="88"/>
    </location>
</feature>
<proteinExistence type="predicted"/>
<sequence>MTTSRLLLSRLRLPALLVGALLAVSSCRTCPMQSCHTRKVHMHNGTKFRGQPLWKKQNPAIGEKIKVYKPDDVKRNNDRRRTINDRAN</sequence>
<dbReference type="EMBL" id="FNOV01000016">
    <property type="protein sequence ID" value="SDY86101.1"/>
    <property type="molecule type" value="Genomic_DNA"/>
</dbReference>
<dbReference type="AlphaFoldDB" id="A0A1H3NAX9"/>
<gene>
    <name evidence="3" type="ORF">SAMN04488069_11622</name>
</gene>
<reference evidence="4" key="1">
    <citation type="submission" date="2016-10" db="EMBL/GenBank/DDBJ databases">
        <authorList>
            <person name="Varghese N."/>
            <person name="Submissions S."/>
        </authorList>
    </citation>
    <scope>NUCLEOTIDE SEQUENCE [LARGE SCALE GENOMIC DNA]</scope>
    <source>
        <strain evidence="4">CGMCC 1.8975</strain>
    </source>
</reference>
<organism evidence="3 4">
    <name type="scientific">Hymenobacter psychrophilus</name>
    <dbReference type="NCBI Taxonomy" id="651662"/>
    <lineage>
        <taxon>Bacteria</taxon>
        <taxon>Pseudomonadati</taxon>
        <taxon>Bacteroidota</taxon>
        <taxon>Cytophagia</taxon>
        <taxon>Cytophagales</taxon>
        <taxon>Hymenobacteraceae</taxon>
        <taxon>Hymenobacter</taxon>
    </lineage>
</organism>
<feature type="chain" id="PRO_5011782403" description="Secreted protein" evidence="2">
    <location>
        <begin position="24"/>
        <end position="88"/>
    </location>
</feature>
<keyword evidence="4" id="KW-1185">Reference proteome</keyword>
<dbReference type="RefSeq" id="WP_139255315.1">
    <property type="nucleotide sequence ID" value="NZ_FNOV01000016.1"/>
</dbReference>
<evidence type="ECO:0008006" key="5">
    <source>
        <dbReference type="Google" id="ProtNLM"/>
    </source>
</evidence>
<dbReference type="PROSITE" id="PS51257">
    <property type="entry name" value="PROKAR_LIPOPROTEIN"/>
    <property type="match status" value="1"/>
</dbReference>
<evidence type="ECO:0000313" key="3">
    <source>
        <dbReference type="EMBL" id="SDY86101.1"/>
    </source>
</evidence>
<dbReference type="STRING" id="651662.SAMN04488069_11622"/>
<keyword evidence="2" id="KW-0732">Signal</keyword>
<dbReference type="OrthoDB" id="976234at2"/>
<evidence type="ECO:0000256" key="1">
    <source>
        <dbReference type="SAM" id="MobiDB-lite"/>
    </source>
</evidence>
<feature type="signal peptide" evidence="2">
    <location>
        <begin position="1"/>
        <end position="23"/>
    </location>
</feature>
<dbReference type="Proteomes" id="UP000199249">
    <property type="component" value="Unassembled WGS sequence"/>
</dbReference>